<dbReference type="Proteomes" id="UP001075354">
    <property type="component" value="Chromosome 13"/>
</dbReference>
<sequence>MDPDDGNRYAYVPLKETLNVLMKDPSVQNEKCFKLLNEDLEDLEKNGIDFMRENIPVFLQFFVGDNLGSHFLGGFVESFTATHFCRYCEISKNELVSSPAAVKPFRTFASYRHAALRASAKGLTHFHGVKEMSVFNQLSKFKVTDPGLPSCLGHDLFHGVVDAISENLVAELDGLVQSYLEERKFLPNNQKPKHHYLRHYADLIRLCGPIIHLWGMRFEHKHQFFKKVARTCNNFINLLLTLSTKFKLLFAYESHESRFKNLFMDCKPFAIEPDSFSSAVTAVINTLSSPSSLMATRKITINGIKYCKGDLLILGKHGPSVKAGWIEAIVLENRAIHFVLKNRVAKFNSDFGVYEL</sequence>
<evidence type="ECO:0000313" key="2">
    <source>
        <dbReference type="Proteomes" id="UP001075354"/>
    </source>
</evidence>
<accession>A0AAV7XDE8</accession>
<reference evidence="1" key="1">
    <citation type="submission" date="2022-12" db="EMBL/GenBank/DDBJ databases">
        <title>Chromosome-level genome assembly of the bean flower thrips Megalurothrips usitatus.</title>
        <authorList>
            <person name="Ma L."/>
            <person name="Liu Q."/>
            <person name="Li H."/>
            <person name="Cai W."/>
        </authorList>
    </citation>
    <scope>NUCLEOTIDE SEQUENCE</scope>
    <source>
        <strain evidence="1">Cailab_2022a</strain>
    </source>
</reference>
<proteinExistence type="predicted"/>
<evidence type="ECO:0000313" key="1">
    <source>
        <dbReference type="EMBL" id="KAJ1521834.1"/>
    </source>
</evidence>
<keyword evidence="2" id="KW-1185">Reference proteome</keyword>
<name>A0AAV7XDE8_9NEOP</name>
<comment type="caution">
    <text evidence="1">The sequence shown here is derived from an EMBL/GenBank/DDBJ whole genome shotgun (WGS) entry which is preliminary data.</text>
</comment>
<gene>
    <name evidence="1" type="ORF">ONE63_003469</name>
</gene>
<dbReference type="EMBL" id="JAPTSV010000013">
    <property type="protein sequence ID" value="KAJ1521834.1"/>
    <property type="molecule type" value="Genomic_DNA"/>
</dbReference>
<organism evidence="1 2">
    <name type="scientific">Megalurothrips usitatus</name>
    <name type="common">bean blossom thrips</name>
    <dbReference type="NCBI Taxonomy" id="439358"/>
    <lineage>
        <taxon>Eukaryota</taxon>
        <taxon>Metazoa</taxon>
        <taxon>Ecdysozoa</taxon>
        <taxon>Arthropoda</taxon>
        <taxon>Hexapoda</taxon>
        <taxon>Insecta</taxon>
        <taxon>Pterygota</taxon>
        <taxon>Neoptera</taxon>
        <taxon>Paraneoptera</taxon>
        <taxon>Thysanoptera</taxon>
        <taxon>Terebrantia</taxon>
        <taxon>Thripoidea</taxon>
        <taxon>Thripidae</taxon>
        <taxon>Megalurothrips</taxon>
    </lineage>
</organism>
<dbReference type="AlphaFoldDB" id="A0AAV7XDE8"/>
<protein>
    <submittedName>
        <fullName evidence="1">Uncharacterized protein</fullName>
    </submittedName>
</protein>